<feature type="domain" description="IrrE N-terminal-like" evidence="1">
    <location>
        <begin position="36"/>
        <end position="124"/>
    </location>
</feature>
<sequence>MINLNDYEILVEEIQKSVPIIEKELYANTGCFGLYRNGRIYIEQTLELKRKKEILAEEYAHYKTSVGEIINQNSTEARKQENKARNYSYDILVSLDDLIACSEAGLNTHYDCAEFLNVSNNTLKKVFSYYQQKYGYTYFYKGRIFEFRDSSVMILNTGLLQNL</sequence>
<proteinExistence type="predicted"/>
<organism evidence="2 3">
    <name type="scientific">Enterococcus silesiacus</name>
    <dbReference type="NCBI Taxonomy" id="332949"/>
    <lineage>
        <taxon>Bacteria</taxon>
        <taxon>Bacillati</taxon>
        <taxon>Bacillota</taxon>
        <taxon>Bacilli</taxon>
        <taxon>Lactobacillales</taxon>
        <taxon>Enterococcaceae</taxon>
        <taxon>Enterococcus</taxon>
    </lineage>
</organism>
<evidence type="ECO:0000259" key="1">
    <source>
        <dbReference type="Pfam" id="PF06114"/>
    </source>
</evidence>
<dbReference type="Proteomes" id="UP000183039">
    <property type="component" value="Unassembled WGS sequence"/>
</dbReference>
<dbReference type="InterPro" id="IPR010359">
    <property type="entry name" value="IrrE_HExxH"/>
</dbReference>
<dbReference type="Pfam" id="PF06114">
    <property type="entry name" value="Peptidase_M78"/>
    <property type="match status" value="1"/>
</dbReference>
<evidence type="ECO:0000313" key="3">
    <source>
        <dbReference type="Proteomes" id="UP000183039"/>
    </source>
</evidence>
<accession>A0AA91GGN9</accession>
<evidence type="ECO:0000313" key="2">
    <source>
        <dbReference type="EMBL" id="OJG93009.1"/>
    </source>
</evidence>
<reference evidence="2 3" key="1">
    <citation type="submission" date="2014-12" db="EMBL/GenBank/DDBJ databases">
        <title>Draft genome sequences of 29 type strains of Enterococci.</title>
        <authorList>
            <person name="Zhong Z."/>
            <person name="Sun Z."/>
            <person name="Liu W."/>
            <person name="Zhang W."/>
            <person name="Zhang H."/>
        </authorList>
    </citation>
    <scope>NUCLEOTIDE SEQUENCE [LARGE SCALE GENOMIC DNA]</scope>
    <source>
        <strain evidence="2 3">DSM 22801</strain>
    </source>
</reference>
<dbReference type="AlphaFoldDB" id="A0AA91GGN9"/>
<name>A0AA91GGN9_9ENTE</name>
<dbReference type="EMBL" id="JXLC01000003">
    <property type="protein sequence ID" value="OJG93009.1"/>
    <property type="molecule type" value="Genomic_DNA"/>
</dbReference>
<protein>
    <submittedName>
        <fullName evidence="2">Phage protein</fullName>
    </submittedName>
</protein>
<gene>
    <name evidence="2" type="ORF">RV15_GL002143</name>
</gene>
<comment type="caution">
    <text evidence="2">The sequence shown here is derived from an EMBL/GenBank/DDBJ whole genome shotgun (WGS) entry which is preliminary data.</text>
</comment>